<comment type="caution">
    <text evidence="2">The sequence shown here is derived from an EMBL/GenBank/DDBJ whole genome shotgun (WGS) entry which is preliminary data.</text>
</comment>
<protein>
    <submittedName>
        <fullName evidence="2">Uncharacterized protein</fullName>
    </submittedName>
</protein>
<feature type="transmembrane region" description="Helical" evidence="1">
    <location>
        <begin position="21"/>
        <end position="44"/>
    </location>
</feature>
<proteinExistence type="predicted"/>
<dbReference type="RefSeq" id="WP_311425554.1">
    <property type="nucleotide sequence ID" value="NZ_JAVREH010000104.1"/>
</dbReference>
<evidence type="ECO:0000313" key="3">
    <source>
        <dbReference type="Proteomes" id="UP001183176"/>
    </source>
</evidence>
<evidence type="ECO:0000256" key="1">
    <source>
        <dbReference type="SAM" id="Phobius"/>
    </source>
</evidence>
<dbReference type="Proteomes" id="UP001183176">
    <property type="component" value="Unassembled WGS sequence"/>
</dbReference>
<name>A0ABU2JHG0_9ACTN</name>
<organism evidence="2 3">
    <name type="scientific">Jatrophihabitans lederbergiae</name>
    <dbReference type="NCBI Taxonomy" id="3075547"/>
    <lineage>
        <taxon>Bacteria</taxon>
        <taxon>Bacillati</taxon>
        <taxon>Actinomycetota</taxon>
        <taxon>Actinomycetes</taxon>
        <taxon>Jatrophihabitantales</taxon>
        <taxon>Jatrophihabitantaceae</taxon>
        <taxon>Jatrophihabitans</taxon>
    </lineage>
</organism>
<keyword evidence="3" id="KW-1185">Reference proteome</keyword>
<gene>
    <name evidence="2" type="ORF">RM423_23965</name>
</gene>
<keyword evidence="1" id="KW-0812">Transmembrane</keyword>
<evidence type="ECO:0000313" key="2">
    <source>
        <dbReference type="EMBL" id="MDT0264417.1"/>
    </source>
</evidence>
<accession>A0ABU2JHG0</accession>
<keyword evidence="1" id="KW-0472">Membrane</keyword>
<keyword evidence="1" id="KW-1133">Transmembrane helix</keyword>
<feature type="transmembrane region" description="Helical" evidence="1">
    <location>
        <begin position="50"/>
        <end position="68"/>
    </location>
</feature>
<sequence>METDPGRWRCSYVRSDYQPPASGGVVAAAFIASPLAASGVVAAVFTARLLAAPAASLAVGSGGAWYVYKCTGKGAADAIYRPPVFIPDGPAAPGPVLPDPAALARQAYDQLRLPPPSIRLSPAGRQLVNLPTWLWLDRAGWGAASATASVPVTESQALNSN</sequence>
<dbReference type="EMBL" id="JAVREH010000104">
    <property type="protein sequence ID" value="MDT0264417.1"/>
    <property type="molecule type" value="Genomic_DNA"/>
</dbReference>
<reference evidence="3" key="1">
    <citation type="submission" date="2023-07" db="EMBL/GenBank/DDBJ databases">
        <title>30 novel species of actinomycetes from the DSMZ collection.</title>
        <authorList>
            <person name="Nouioui I."/>
        </authorList>
    </citation>
    <scope>NUCLEOTIDE SEQUENCE [LARGE SCALE GENOMIC DNA]</scope>
    <source>
        <strain evidence="3">DSM 44399</strain>
    </source>
</reference>